<evidence type="ECO:0000256" key="3">
    <source>
        <dbReference type="ARBA" id="ARBA00022519"/>
    </source>
</evidence>
<dbReference type="GO" id="GO:0015744">
    <property type="term" value="P:succinate transport"/>
    <property type="evidence" value="ECO:0007669"/>
    <property type="project" value="TreeGrafter"/>
</dbReference>
<evidence type="ECO:0000256" key="6">
    <source>
        <dbReference type="ARBA" id="ARBA00023136"/>
    </source>
</evidence>
<accession>A0A1T4LNU7</accession>
<comment type="subcellular location">
    <subcellularLocation>
        <location evidence="1">Cell membrane</location>
        <topology evidence="1">Multi-pass membrane protein</topology>
    </subcellularLocation>
</comment>
<keyword evidence="11" id="KW-1185">Reference proteome</keyword>
<evidence type="ECO:0000256" key="5">
    <source>
        <dbReference type="ARBA" id="ARBA00022989"/>
    </source>
</evidence>
<evidence type="ECO:0000256" key="8">
    <source>
        <dbReference type="SAM" id="Phobius"/>
    </source>
</evidence>
<keyword evidence="3" id="KW-0997">Cell inner membrane</keyword>
<gene>
    <name evidence="10" type="ORF">SAMN02745191_0984</name>
</gene>
<evidence type="ECO:0000313" key="11">
    <source>
        <dbReference type="Proteomes" id="UP000243297"/>
    </source>
</evidence>
<dbReference type="OrthoDB" id="9810047at2"/>
<evidence type="ECO:0000259" key="9">
    <source>
        <dbReference type="Pfam" id="PF12821"/>
    </source>
</evidence>
<feature type="transmembrane region" description="Helical" evidence="8">
    <location>
        <begin position="47"/>
        <end position="64"/>
    </location>
</feature>
<keyword evidence="2" id="KW-1003">Cell membrane</keyword>
<dbReference type="PANTHER" id="PTHR34390">
    <property type="entry name" value="UPF0442 PROTEIN YJJB-RELATED"/>
    <property type="match status" value="1"/>
</dbReference>
<dbReference type="Proteomes" id="UP000243297">
    <property type="component" value="Unassembled WGS sequence"/>
</dbReference>
<evidence type="ECO:0000256" key="7">
    <source>
        <dbReference type="ARBA" id="ARBA00034125"/>
    </source>
</evidence>
<keyword evidence="4 8" id="KW-0812">Transmembrane</keyword>
<keyword evidence="5 8" id="KW-1133">Transmembrane helix</keyword>
<comment type="similarity">
    <text evidence="7">Belongs to the ThrE exporter (TC 2.A.79) family.</text>
</comment>
<evidence type="ECO:0000313" key="10">
    <source>
        <dbReference type="EMBL" id="SJZ56331.1"/>
    </source>
</evidence>
<dbReference type="EMBL" id="FUWY01000002">
    <property type="protein sequence ID" value="SJZ56331.1"/>
    <property type="molecule type" value="Genomic_DNA"/>
</dbReference>
<evidence type="ECO:0000256" key="4">
    <source>
        <dbReference type="ARBA" id="ARBA00022692"/>
    </source>
</evidence>
<name>A0A1T4LNU7_9FIRM</name>
<dbReference type="Pfam" id="PF12821">
    <property type="entry name" value="ThrE_2"/>
    <property type="match status" value="1"/>
</dbReference>
<dbReference type="InterPro" id="IPR050539">
    <property type="entry name" value="ThrE_Dicarb/AminoAcid_Exp"/>
</dbReference>
<dbReference type="GO" id="GO:0005886">
    <property type="term" value="C:plasma membrane"/>
    <property type="evidence" value="ECO:0007669"/>
    <property type="project" value="UniProtKB-SubCell"/>
</dbReference>
<evidence type="ECO:0000256" key="1">
    <source>
        <dbReference type="ARBA" id="ARBA00004651"/>
    </source>
</evidence>
<organism evidence="10 11">
    <name type="scientific">Anaerorhabdus furcosa</name>
    <dbReference type="NCBI Taxonomy" id="118967"/>
    <lineage>
        <taxon>Bacteria</taxon>
        <taxon>Bacillati</taxon>
        <taxon>Bacillota</taxon>
        <taxon>Erysipelotrichia</taxon>
        <taxon>Erysipelotrichales</taxon>
        <taxon>Erysipelotrichaceae</taxon>
        <taxon>Anaerorhabdus</taxon>
    </lineage>
</organism>
<proteinExistence type="inferred from homology"/>
<dbReference type="PANTHER" id="PTHR34390:SF1">
    <property type="entry name" value="SUCCINATE TRANSPORTER SUBUNIT YJJB-RELATED"/>
    <property type="match status" value="1"/>
</dbReference>
<dbReference type="STRING" id="118967.SAMN02745191_0984"/>
<feature type="transmembrane region" description="Helical" evidence="8">
    <location>
        <begin position="76"/>
        <end position="96"/>
    </location>
</feature>
<protein>
    <submittedName>
        <fullName evidence="10">Uncharacterized membrane protein YjjB, DUF3815 family</fullName>
    </submittedName>
</protein>
<feature type="transmembrane region" description="Helical" evidence="8">
    <location>
        <begin position="116"/>
        <end position="136"/>
    </location>
</feature>
<feature type="domain" description="Threonine/Serine exporter ThrE" evidence="9">
    <location>
        <begin position="5"/>
        <end position="131"/>
    </location>
</feature>
<keyword evidence="6 8" id="KW-0472">Membrane</keyword>
<dbReference type="RefSeq" id="WP_078711408.1">
    <property type="nucleotide sequence ID" value="NZ_FUWY01000002.1"/>
</dbReference>
<dbReference type="InterPro" id="IPR024528">
    <property type="entry name" value="ThrE_2"/>
</dbReference>
<dbReference type="AlphaFoldDB" id="A0A1T4LNU7"/>
<evidence type="ECO:0000256" key="2">
    <source>
        <dbReference type="ARBA" id="ARBA00022475"/>
    </source>
</evidence>
<reference evidence="11" key="1">
    <citation type="submission" date="2017-02" db="EMBL/GenBank/DDBJ databases">
        <authorList>
            <person name="Varghese N."/>
            <person name="Submissions S."/>
        </authorList>
    </citation>
    <scope>NUCLEOTIDE SEQUENCE [LARGE SCALE GENOMIC DNA]</scope>
    <source>
        <strain evidence="11">ATCC 25662</strain>
    </source>
</reference>
<sequence>MILSIFGAFLAALGFGVVFNVHGKALIAAAVIGTIGYTCYELQMMMGSSNIVALFISAMIFSGCSEISARKLKTPVTVFLIIALIILVPGKGMYYTMLEIIQGNTNQAILTGIETFASAGALALGTIFISTFAKLLPNKSKS</sequence>